<feature type="non-terminal residue" evidence="1">
    <location>
        <position position="21"/>
    </location>
</feature>
<sequence>GLSKARVTLFGDVYPLSEDEQ</sequence>
<organism evidence="1 2">
    <name type="scientific">Capsella rubella</name>
    <dbReference type="NCBI Taxonomy" id="81985"/>
    <lineage>
        <taxon>Eukaryota</taxon>
        <taxon>Viridiplantae</taxon>
        <taxon>Streptophyta</taxon>
        <taxon>Embryophyta</taxon>
        <taxon>Tracheophyta</taxon>
        <taxon>Spermatophyta</taxon>
        <taxon>Magnoliopsida</taxon>
        <taxon>eudicotyledons</taxon>
        <taxon>Gunneridae</taxon>
        <taxon>Pentapetalae</taxon>
        <taxon>rosids</taxon>
        <taxon>malvids</taxon>
        <taxon>Brassicales</taxon>
        <taxon>Brassicaceae</taxon>
        <taxon>Camelineae</taxon>
        <taxon>Capsella</taxon>
    </lineage>
</organism>
<dbReference type="EMBL" id="KB870845">
    <property type="protein sequence ID" value="EOA12149.1"/>
    <property type="molecule type" value="Genomic_DNA"/>
</dbReference>
<accession>R0G6M7</accession>
<name>R0G6M7_9BRAS</name>
<feature type="non-terminal residue" evidence="1">
    <location>
        <position position="1"/>
    </location>
</feature>
<keyword evidence="2" id="KW-1185">Reference proteome</keyword>
<evidence type="ECO:0000313" key="1">
    <source>
        <dbReference type="EMBL" id="EOA12149.1"/>
    </source>
</evidence>
<dbReference type="AlphaFoldDB" id="R0G6M7"/>
<reference evidence="2" key="1">
    <citation type="journal article" date="2013" name="Nat. Genet.">
        <title>The Capsella rubella genome and the genomic consequences of rapid mating system evolution.</title>
        <authorList>
            <person name="Slotte T."/>
            <person name="Hazzouri K.M."/>
            <person name="Agren J.A."/>
            <person name="Koenig D."/>
            <person name="Maumus F."/>
            <person name="Guo Y.L."/>
            <person name="Steige K."/>
            <person name="Platts A.E."/>
            <person name="Escobar J.S."/>
            <person name="Newman L.K."/>
            <person name="Wang W."/>
            <person name="Mandakova T."/>
            <person name="Vello E."/>
            <person name="Smith L.M."/>
            <person name="Henz S.R."/>
            <person name="Steffen J."/>
            <person name="Takuno S."/>
            <person name="Brandvain Y."/>
            <person name="Coop G."/>
            <person name="Andolfatto P."/>
            <person name="Hu T.T."/>
            <person name="Blanchette M."/>
            <person name="Clark R.M."/>
            <person name="Quesneville H."/>
            <person name="Nordborg M."/>
            <person name="Gaut B.S."/>
            <person name="Lysak M.A."/>
            <person name="Jenkins J."/>
            <person name="Grimwood J."/>
            <person name="Chapman J."/>
            <person name="Prochnik S."/>
            <person name="Shu S."/>
            <person name="Rokhsar D."/>
            <person name="Schmutz J."/>
            <person name="Weigel D."/>
            <person name="Wright S.I."/>
        </authorList>
    </citation>
    <scope>NUCLEOTIDE SEQUENCE [LARGE SCALE GENOMIC DNA]</scope>
    <source>
        <strain evidence="2">cv. Monte Gargano</strain>
    </source>
</reference>
<gene>
    <name evidence="1" type="ORF">CARUB_v100039382mg</name>
</gene>
<proteinExistence type="predicted"/>
<evidence type="ECO:0000313" key="2">
    <source>
        <dbReference type="Proteomes" id="UP000029121"/>
    </source>
</evidence>
<protein>
    <submittedName>
        <fullName evidence="1">Uncharacterized protein</fullName>
    </submittedName>
</protein>
<dbReference type="Proteomes" id="UP000029121">
    <property type="component" value="Unassembled WGS sequence"/>
</dbReference>